<name>A0AAE1SMN2_9SOLA</name>
<dbReference type="AlphaFoldDB" id="A0AAE1SMN2"/>
<proteinExistence type="predicted"/>
<comment type="caution">
    <text evidence="1">The sequence shown here is derived from an EMBL/GenBank/DDBJ whole genome shotgun (WGS) entry which is preliminary data.</text>
</comment>
<reference evidence="1" key="1">
    <citation type="submission" date="2023-12" db="EMBL/GenBank/DDBJ databases">
        <title>Genome assembly of Anisodus tanguticus.</title>
        <authorList>
            <person name="Wang Y.-J."/>
        </authorList>
    </citation>
    <scope>NUCLEOTIDE SEQUENCE</scope>
    <source>
        <strain evidence="1">KB-2021</strain>
        <tissue evidence="1">Leaf</tissue>
    </source>
</reference>
<evidence type="ECO:0000313" key="1">
    <source>
        <dbReference type="EMBL" id="KAK4371481.1"/>
    </source>
</evidence>
<accession>A0AAE1SMN2</accession>
<gene>
    <name evidence="1" type="ORF">RND71_010956</name>
</gene>
<organism evidence="1 2">
    <name type="scientific">Anisodus tanguticus</name>
    <dbReference type="NCBI Taxonomy" id="243964"/>
    <lineage>
        <taxon>Eukaryota</taxon>
        <taxon>Viridiplantae</taxon>
        <taxon>Streptophyta</taxon>
        <taxon>Embryophyta</taxon>
        <taxon>Tracheophyta</taxon>
        <taxon>Spermatophyta</taxon>
        <taxon>Magnoliopsida</taxon>
        <taxon>eudicotyledons</taxon>
        <taxon>Gunneridae</taxon>
        <taxon>Pentapetalae</taxon>
        <taxon>asterids</taxon>
        <taxon>lamiids</taxon>
        <taxon>Solanales</taxon>
        <taxon>Solanaceae</taxon>
        <taxon>Solanoideae</taxon>
        <taxon>Hyoscyameae</taxon>
        <taxon>Anisodus</taxon>
    </lineage>
</organism>
<sequence>MRLQKQFWMSFEGVTAITFTLNGFHMRLNWQCLMSLRARKYNRHPEWLIDRQWEPLKVYWQTSEFVVKLVARASQKCGSLHTTGARSQGHVTREMINPQKKKNKTDEDVWVEPRAKDTYVTNHVNGSEEVCGKILDIPCTKNHVNGSEEVSLGDKRPLLLVELCTHVQTAYEEKIEAVLNDTEMISLRTKGVSLKE</sequence>
<protein>
    <submittedName>
        <fullName evidence="1">Uncharacterized protein</fullName>
    </submittedName>
</protein>
<dbReference type="EMBL" id="JAVYJV010000005">
    <property type="protein sequence ID" value="KAK4371481.1"/>
    <property type="molecule type" value="Genomic_DNA"/>
</dbReference>
<dbReference type="Proteomes" id="UP001291623">
    <property type="component" value="Unassembled WGS sequence"/>
</dbReference>
<keyword evidence="2" id="KW-1185">Reference proteome</keyword>
<evidence type="ECO:0000313" key="2">
    <source>
        <dbReference type="Proteomes" id="UP001291623"/>
    </source>
</evidence>